<reference evidence="8" key="1">
    <citation type="submission" date="2020-08" db="EMBL/GenBank/DDBJ databases">
        <title>Genome public.</title>
        <authorList>
            <person name="Liu C."/>
            <person name="Sun Q."/>
        </authorList>
    </citation>
    <scope>NUCLEOTIDE SEQUENCE</scope>
    <source>
        <strain evidence="8">NSJ-23</strain>
    </source>
</reference>
<dbReference type="PIRSF" id="PIRSF006603">
    <property type="entry name" value="DinF"/>
    <property type="match status" value="1"/>
</dbReference>
<dbReference type="EMBL" id="JACOPO010000001">
    <property type="protein sequence ID" value="MBC5721428.1"/>
    <property type="molecule type" value="Genomic_DNA"/>
</dbReference>
<dbReference type="GO" id="GO:0015297">
    <property type="term" value="F:antiporter activity"/>
    <property type="evidence" value="ECO:0007669"/>
    <property type="project" value="InterPro"/>
</dbReference>
<feature type="transmembrane region" description="Helical" evidence="7">
    <location>
        <begin position="358"/>
        <end position="380"/>
    </location>
</feature>
<evidence type="ECO:0000256" key="4">
    <source>
        <dbReference type="ARBA" id="ARBA00022692"/>
    </source>
</evidence>
<keyword evidence="2" id="KW-0813">Transport</keyword>
<sequence length="475" mass="51027">MKLENDLGRDPIRKLVLNIAIPSMLAQFVSVLYSIVDRIYIGNIPEIGNLALAGAGVCGPVVTMIGSVAFLVGVGGSPLMSIRMGEGNLAQARKILANCFLLLNVLAVLLMAGALLTRRPLLLLFGASETTLPYALDYYTYYLFGTVFALLANGMNQFVICQGFAKKGMQSVMLGAVLNIALDPVFIFGLNMGVRGAAIATVISQLGSCLFVLHFLFGPVPQVRITFGGYSRKIISRVLLTGLAPFLIIALDNVMIIALNAVLQNYGGPEQGDMLVAAATIAQSFMLIITMPMAGITGSTGSILGYNFGAGRPDRILEAQKYILALCLAFTTVLFLVGQFLCAPFTHIFTPDLQVSALAVQAIKICTIGLIPLAFQYTLIDGFTGMGMMQWSLPLSLLRKGVYFTALFLLPAVFGATAAFFAETVSDLFPPLVTMVVYWKRRNWIIQEAASHRRLESDAQTAVQQPAALGQAQAI</sequence>
<evidence type="ECO:0000256" key="7">
    <source>
        <dbReference type="SAM" id="Phobius"/>
    </source>
</evidence>
<dbReference type="RefSeq" id="WP_147571629.1">
    <property type="nucleotide sequence ID" value="NZ_JACOPO010000001.1"/>
</dbReference>
<organism evidence="8 9">
    <name type="scientific">Flintibacter hominis</name>
    <dbReference type="NCBI Taxonomy" id="2763048"/>
    <lineage>
        <taxon>Bacteria</taxon>
        <taxon>Bacillati</taxon>
        <taxon>Bacillota</taxon>
        <taxon>Clostridia</taxon>
        <taxon>Eubacteriales</taxon>
        <taxon>Flintibacter</taxon>
    </lineage>
</organism>
<evidence type="ECO:0000256" key="2">
    <source>
        <dbReference type="ARBA" id="ARBA00022448"/>
    </source>
</evidence>
<dbReference type="GO" id="GO:0005886">
    <property type="term" value="C:plasma membrane"/>
    <property type="evidence" value="ECO:0007669"/>
    <property type="project" value="UniProtKB-SubCell"/>
</dbReference>
<evidence type="ECO:0000256" key="5">
    <source>
        <dbReference type="ARBA" id="ARBA00022989"/>
    </source>
</evidence>
<feature type="transmembrane region" description="Helical" evidence="7">
    <location>
        <begin position="15"/>
        <end position="35"/>
    </location>
</feature>
<keyword evidence="6 7" id="KW-0472">Membrane</keyword>
<accession>A0A8J6J851</accession>
<keyword evidence="5 7" id="KW-1133">Transmembrane helix</keyword>
<feature type="transmembrane region" description="Helical" evidence="7">
    <location>
        <begin position="196"/>
        <end position="217"/>
    </location>
</feature>
<evidence type="ECO:0000256" key="3">
    <source>
        <dbReference type="ARBA" id="ARBA00022475"/>
    </source>
</evidence>
<feature type="transmembrane region" description="Helical" evidence="7">
    <location>
        <begin position="47"/>
        <end position="74"/>
    </location>
</feature>
<feature type="transmembrane region" description="Helical" evidence="7">
    <location>
        <begin position="322"/>
        <end position="346"/>
    </location>
</feature>
<evidence type="ECO:0000256" key="6">
    <source>
        <dbReference type="ARBA" id="ARBA00023136"/>
    </source>
</evidence>
<dbReference type="InterPro" id="IPR051327">
    <property type="entry name" value="MATE_MepA_subfamily"/>
</dbReference>
<dbReference type="Proteomes" id="UP000628736">
    <property type="component" value="Unassembled WGS sequence"/>
</dbReference>
<proteinExistence type="predicted"/>
<name>A0A8J6J851_9FIRM</name>
<dbReference type="GO" id="GO:0042910">
    <property type="term" value="F:xenobiotic transmembrane transporter activity"/>
    <property type="evidence" value="ECO:0007669"/>
    <property type="project" value="InterPro"/>
</dbReference>
<dbReference type="PANTHER" id="PTHR43823">
    <property type="entry name" value="SPORULATION PROTEIN YKVU"/>
    <property type="match status" value="1"/>
</dbReference>
<dbReference type="Pfam" id="PF01554">
    <property type="entry name" value="MatE"/>
    <property type="match status" value="2"/>
</dbReference>
<feature type="transmembrane region" description="Helical" evidence="7">
    <location>
        <begin position="401"/>
        <end position="422"/>
    </location>
</feature>
<keyword evidence="9" id="KW-1185">Reference proteome</keyword>
<dbReference type="NCBIfam" id="TIGR00797">
    <property type="entry name" value="matE"/>
    <property type="match status" value="1"/>
</dbReference>
<keyword evidence="4 7" id="KW-0812">Transmembrane</keyword>
<dbReference type="InterPro" id="IPR048279">
    <property type="entry name" value="MdtK-like"/>
</dbReference>
<protein>
    <submittedName>
        <fullName evidence="8">MATE family efflux transporter</fullName>
    </submittedName>
</protein>
<comment type="subcellular location">
    <subcellularLocation>
        <location evidence="1">Cell membrane</location>
        <topology evidence="1">Multi-pass membrane protein</topology>
    </subcellularLocation>
</comment>
<dbReference type="PANTHER" id="PTHR43823:SF3">
    <property type="entry name" value="MULTIDRUG EXPORT PROTEIN MEPA"/>
    <property type="match status" value="1"/>
</dbReference>
<evidence type="ECO:0000313" key="8">
    <source>
        <dbReference type="EMBL" id="MBC5721428.1"/>
    </source>
</evidence>
<comment type="caution">
    <text evidence="8">The sequence shown here is derived from an EMBL/GenBank/DDBJ whole genome shotgun (WGS) entry which is preliminary data.</text>
</comment>
<dbReference type="InterPro" id="IPR002528">
    <property type="entry name" value="MATE_fam"/>
</dbReference>
<feature type="transmembrane region" description="Helical" evidence="7">
    <location>
        <begin position="172"/>
        <end position="190"/>
    </location>
</feature>
<feature type="transmembrane region" description="Helical" evidence="7">
    <location>
        <begin position="95"/>
        <end position="118"/>
    </location>
</feature>
<evidence type="ECO:0000256" key="1">
    <source>
        <dbReference type="ARBA" id="ARBA00004651"/>
    </source>
</evidence>
<feature type="transmembrane region" description="Helical" evidence="7">
    <location>
        <begin position="138"/>
        <end position="160"/>
    </location>
</feature>
<evidence type="ECO:0000313" key="9">
    <source>
        <dbReference type="Proteomes" id="UP000628736"/>
    </source>
</evidence>
<feature type="transmembrane region" description="Helical" evidence="7">
    <location>
        <begin position="238"/>
        <end position="263"/>
    </location>
</feature>
<gene>
    <name evidence="8" type="ORF">H8S11_01125</name>
</gene>
<keyword evidence="3" id="KW-1003">Cell membrane</keyword>
<dbReference type="AlphaFoldDB" id="A0A8J6J851"/>